<dbReference type="Proteomes" id="UP000539473">
    <property type="component" value="Unassembled WGS sequence"/>
</dbReference>
<sequence length="147" mass="16019">MRVLDTASRRRMLGLLAATALTAALSAAWWQAVGRWSMPLYCIQQRGTVWGGLFETPAGLTPVCPTASTYRTEVRTGQSRVEQYTLPTWAPDALLTPLTRAGYVLREDEIRGPGHYSAFLGRTVPAELFYTAVRDGSGTLITISGSP</sequence>
<proteinExistence type="predicted"/>
<organism evidence="1 2">
    <name type="scientific">Deinococcus metalli</name>
    <dbReference type="NCBI Taxonomy" id="1141878"/>
    <lineage>
        <taxon>Bacteria</taxon>
        <taxon>Thermotogati</taxon>
        <taxon>Deinococcota</taxon>
        <taxon>Deinococci</taxon>
        <taxon>Deinococcales</taxon>
        <taxon>Deinococcaceae</taxon>
        <taxon>Deinococcus</taxon>
    </lineage>
</organism>
<comment type="caution">
    <text evidence="1">The sequence shown here is derived from an EMBL/GenBank/DDBJ whole genome shotgun (WGS) entry which is preliminary data.</text>
</comment>
<dbReference type="InterPro" id="IPR006311">
    <property type="entry name" value="TAT_signal"/>
</dbReference>
<evidence type="ECO:0000313" key="1">
    <source>
        <dbReference type="EMBL" id="MBB5378528.1"/>
    </source>
</evidence>
<name>A0A7W8NT01_9DEIO</name>
<dbReference type="AlphaFoldDB" id="A0A7W8NT01"/>
<evidence type="ECO:0000313" key="2">
    <source>
        <dbReference type="Proteomes" id="UP000539473"/>
    </source>
</evidence>
<protein>
    <submittedName>
        <fullName evidence="1">Uncharacterized protein</fullName>
    </submittedName>
</protein>
<dbReference type="RefSeq" id="WP_380111194.1">
    <property type="nucleotide sequence ID" value="NZ_JBHRYK010000017.1"/>
</dbReference>
<dbReference type="EMBL" id="JACHFK010000013">
    <property type="protein sequence ID" value="MBB5378528.1"/>
    <property type="molecule type" value="Genomic_DNA"/>
</dbReference>
<dbReference type="PROSITE" id="PS51318">
    <property type="entry name" value="TAT"/>
    <property type="match status" value="1"/>
</dbReference>
<reference evidence="1 2" key="1">
    <citation type="submission" date="2020-08" db="EMBL/GenBank/DDBJ databases">
        <title>Genomic Encyclopedia of Type Strains, Phase IV (KMG-IV): sequencing the most valuable type-strain genomes for metagenomic binning, comparative biology and taxonomic classification.</title>
        <authorList>
            <person name="Goeker M."/>
        </authorList>
    </citation>
    <scope>NUCLEOTIDE SEQUENCE [LARGE SCALE GENOMIC DNA]</scope>
    <source>
        <strain evidence="1 2">DSM 27521</strain>
    </source>
</reference>
<accession>A0A7W8NT01</accession>
<gene>
    <name evidence="1" type="ORF">HNQ07_004035</name>
</gene>